<protein>
    <submittedName>
        <fullName evidence="4">Error-prone repair homolog of DNA polymerase III alpha subunit (EC)</fullName>
        <ecNumber evidence="4">2.7.7.7</ecNumber>
    </submittedName>
</protein>
<keyword evidence="5" id="KW-1185">Reference proteome</keyword>
<dbReference type="GO" id="GO:0003887">
    <property type="term" value="F:DNA-directed DNA polymerase activity"/>
    <property type="evidence" value="ECO:0007669"/>
    <property type="project" value="UniProtKB-EC"/>
</dbReference>
<dbReference type="Pfam" id="PF17657">
    <property type="entry name" value="DNA_pol3_finger"/>
    <property type="match status" value="1"/>
</dbReference>
<dbReference type="GO" id="GO:0008408">
    <property type="term" value="F:3'-5' exonuclease activity"/>
    <property type="evidence" value="ECO:0007669"/>
    <property type="project" value="InterPro"/>
</dbReference>
<dbReference type="AlphaFoldDB" id="A0A6I8M411"/>
<feature type="compositionally biased region" description="Polar residues" evidence="1">
    <location>
        <begin position="186"/>
        <end position="195"/>
    </location>
</feature>
<organism evidence="4 5">
    <name type="scientific">Amycolatopsis camponoti</name>
    <dbReference type="NCBI Taxonomy" id="2606593"/>
    <lineage>
        <taxon>Bacteria</taxon>
        <taxon>Bacillati</taxon>
        <taxon>Actinomycetota</taxon>
        <taxon>Actinomycetes</taxon>
        <taxon>Pseudonocardiales</taxon>
        <taxon>Pseudonocardiaceae</taxon>
        <taxon>Amycolatopsis</taxon>
    </lineage>
</organism>
<name>A0A6I8M411_9PSEU</name>
<evidence type="ECO:0000259" key="2">
    <source>
        <dbReference type="Pfam" id="PF14579"/>
    </source>
</evidence>
<reference evidence="4 5" key="1">
    <citation type="submission" date="2019-09" db="EMBL/GenBank/DDBJ databases">
        <authorList>
            <person name="Leyn A S."/>
        </authorList>
    </citation>
    <scope>NUCLEOTIDE SEQUENCE [LARGE SCALE GENOMIC DNA]</scope>
    <source>
        <strain evidence="4">AA231_1</strain>
    </source>
</reference>
<evidence type="ECO:0000313" key="5">
    <source>
        <dbReference type="Proteomes" id="UP000399805"/>
    </source>
</evidence>
<accession>A0A6I8M411</accession>
<dbReference type="EMBL" id="CABVGP010000003">
    <property type="protein sequence ID" value="VVJ22739.1"/>
    <property type="molecule type" value="Genomic_DNA"/>
</dbReference>
<feature type="region of interest" description="Disordered" evidence="1">
    <location>
        <begin position="175"/>
        <end position="195"/>
    </location>
</feature>
<keyword evidence="4" id="KW-0548">Nucleotidyltransferase</keyword>
<dbReference type="PANTHER" id="PTHR32294">
    <property type="entry name" value="DNA POLYMERASE III SUBUNIT ALPHA"/>
    <property type="match status" value="1"/>
</dbReference>
<dbReference type="Proteomes" id="UP000399805">
    <property type="component" value="Unassembled WGS sequence"/>
</dbReference>
<feature type="domain" description="DNA polymerase helix-hairpin-helix motif" evidence="2">
    <location>
        <begin position="117"/>
        <end position="185"/>
    </location>
</feature>
<dbReference type="InterPro" id="IPR004805">
    <property type="entry name" value="DnaE2/DnaE/PolC"/>
</dbReference>
<evidence type="ECO:0000256" key="1">
    <source>
        <dbReference type="SAM" id="MobiDB-lite"/>
    </source>
</evidence>
<dbReference type="Gene3D" id="1.10.150.870">
    <property type="match status" value="1"/>
</dbReference>
<keyword evidence="4" id="KW-0808">Transferase</keyword>
<dbReference type="EC" id="2.7.7.7" evidence="4"/>
<gene>
    <name evidence="4" type="ORF">AA23TX_07656</name>
</gene>
<dbReference type="GO" id="GO:0006260">
    <property type="term" value="P:DNA replication"/>
    <property type="evidence" value="ECO:0007669"/>
    <property type="project" value="InterPro"/>
</dbReference>
<evidence type="ECO:0000259" key="3">
    <source>
        <dbReference type="Pfam" id="PF17657"/>
    </source>
</evidence>
<dbReference type="InterPro" id="IPR040982">
    <property type="entry name" value="DNA_pol3_finger"/>
</dbReference>
<evidence type="ECO:0000313" key="4">
    <source>
        <dbReference type="EMBL" id="VVJ22739.1"/>
    </source>
</evidence>
<dbReference type="PANTHER" id="PTHR32294:SF4">
    <property type="entry name" value="ERROR-PRONE DNA POLYMERASE"/>
    <property type="match status" value="1"/>
</dbReference>
<dbReference type="Pfam" id="PF14579">
    <property type="entry name" value="HHH_6"/>
    <property type="match status" value="1"/>
</dbReference>
<feature type="domain" description="DNA polymerase III alpha subunit finger" evidence="3">
    <location>
        <begin position="1"/>
        <end position="44"/>
    </location>
</feature>
<dbReference type="InterPro" id="IPR029460">
    <property type="entry name" value="DNAPol_HHH"/>
</dbReference>
<sequence length="195" mass="20873">MARDVASFTAAEADQLRRAMGAKRSDAKMKALMGRFFAGCAANGIDRELATRIFEQIHAFSGYGFPEAHSMSFALLVYASAWFKRYYPAAFCAGLLRAQPMGFYSPLSLVADARWHGVVTREPDINASLVHAALEPGPAATGGVALRLGLAAVRQVGADVAETIVAEREASGPYGSIGDLTERDSTSNPSWIRSI</sequence>
<proteinExistence type="predicted"/>